<proteinExistence type="predicted"/>
<evidence type="ECO:0000313" key="3">
    <source>
        <dbReference type="Proteomes" id="UP001187192"/>
    </source>
</evidence>
<feature type="region of interest" description="Disordered" evidence="1">
    <location>
        <begin position="1"/>
        <end position="42"/>
    </location>
</feature>
<dbReference type="EMBL" id="BTGU01009731">
    <property type="protein sequence ID" value="GMN27645.1"/>
    <property type="molecule type" value="Genomic_DNA"/>
</dbReference>
<keyword evidence="3" id="KW-1185">Reference proteome</keyword>
<protein>
    <submittedName>
        <fullName evidence="2">Uncharacterized protein</fullName>
    </submittedName>
</protein>
<feature type="region of interest" description="Disordered" evidence="1">
    <location>
        <begin position="198"/>
        <end position="268"/>
    </location>
</feature>
<name>A0AA87ZA92_FICCA</name>
<organism evidence="2 3">
    <name type="scientific">Ficus carica</name>
    <name type="common">Common fig</name>
    <dbReference type="NCBI Taxonomy" id="3494"/>
    <lineage>
        <taxon>Eukaryota</taxon>
        <taxon>Viridiplantae</taxon>
        <taxon>Streptophyta</taxon>
        <taxon>Embryophyta</taxon>
        <taxon>Tracheophyta</taxon>
        <taxon>Spermatophyta</taxon>
        <taxon>Magnoliopsida</taxon>
        <taxon>eudicotyledons</taxon>
        <taxon>Gunneridae</taxon>
        <taxon>Pentapetalae</taxon>
        <taxon>rosids</taxon>
        <taxon>fabids</taxon>
        <taxon>Rosales</taxon>
        <taxon>Moraceae</taxon>
        <taxon>Ficeae</taxon>
        <taxon>Ficus</taxon>
    </lineage>
</organism>
<comment type="caution">
    <text evidence="2">The sequence shown here is derived from an EMBL/GenBank/DDBJ whole genome shotgun (WGS) entry which is preliminary data.</text>
</comment>
<sequence>MPPRCRMAPTQDDQGPSDVGVPPAPVNQPAAPKIPNADPVIPENPIATEVHVPVEPLAVPPAPLVRTSEELYEKFRRMKASKFEGSTNPIKADNWLVDLQETVQIRRDISQMTWEDFVDEFKEKYFNTEFEQVARLCPHLISSERDKVRRMIRMFRSDLTVVISSGPYPPITVAECVSREIRAEYWVGQNREQRAKFFKDKKEEKVQTKQKQARPSQIPQQRGQGGPFSQNSNNKQYDNNYQKRKWNAGGPGNQQISPQKKNASDNNS</sequence>
<accession>A0AA87ZA92</accession>
<dbReference type="AlphaFoldDB" id="A0AA87ZA92"/>
<evidence type="ECO:0000256" key="1">
    <source>
        <dbReference type="SAM" id="MobiDB-lite"/>
    </source>
</evidence>
<evidence type="ECO:0000313" key="2">
    <source>
        <dbReference type="EMBL" id="GMN27645.1"/>
    </source>
</evidence>
<reference evidence="2" key="1">
    <citation type="submission" date="2023-07" db="EMBL/GenBank/DDBJ databases">
        <title>draft genome sequence of fig (Ficus carica).</title>
        <authorList>
            <person name="Takahashi T."/>
            <person name="Nishimura K."/>
        </authorList>
    </citation>
    <scope>NUCLEOTIDE SEQUENCE</scope>
</reference>
<feature type="compositionally biased region" description="Basic and acidic residues" evidence="1">
    <location>
        <begin position="198"/>
        <end position="207"/>
    </location>
</feature>
<feature type="compositionally biased region" description="Polar residues" evidence="1">
    <location>
        <begin position="213"/>
        <end position="240"/>
    </location>
</feature>
<dbReference type="Proteomes" id="UP001187192">
    <property type="component" value="Unassembled WGS sequence"/>
</dbReference>
<gene>
    <name evidence="2" type="ORF">TIFTF001_051607</name>
</gene>
<feature type="compositionally biased region" description="Polar residues" evidence="1">
    <location>
        <begin position="253"/>
        <end position="268"/>
    </location>
</feature>